<dbReference type="EMBL" id="JBHSWV010000074">
    <property type="protein sequence ID" value="MFC6764374.1"/>
    <property type="molecule type" value="Genomic_DNA"/>
</dbReference>
<protein>
    <submittedName>
        <fullName evidence="3">PQQ-binding-like beta-propeller repeat protein</fullName>
    </submittedName>
</protein>
<feature type="compositionally biased region" description="Acidic residues" evidence="1">
    <location>
        <begin position="444"/>
        <end position="460"/>
    </location>
</feature>
<feature type="region of interest" description="Disordered" evidence="1">
    <location>
        <begin position="401"/>
        <end position="509"/>
    </location>
</feature>
<dbReference type="SUPFAM" id="SSF50998">
    <property type="entry name" value="Quinoprotein alcohol dehydrogenase-like"/>
    <property type="match status" value="1"/>
</dbReference>
<keyword evidence="4" id="KW-1185">Reference proteome</keyword>
<comment type="caution">
    <text evidence="3">The sequence shown here is derived from an EMBL/GenBank/DDBJ whole genome shotgun (WGS) entry which is preliminary data.</text>
</comment>
<feature type="compositionally biased region" description="Acidic residues" evidence="1">
    <location>
        <begin position="408"/>
        <end position="433"/>
    </location>
</feature>
<dbReference type="InterPro" id="IPR002372">
    <property type="entry name" value="PQQ_rpt_dom"/>
</dbReference>
<feature type="region of interest" description="Disordered" evidence="1">
    <location>
        <begin position="26"/>
        <end position="50"/>
    </location>
</feature>
<dbReference type="InterPro" id="IPR011047">
    <property type="entry name" value="Quinoprotein_ADH-like_sf"/>
</dbReference>
<feature type="compositionally biased region" description="Low complexity" evidence="1">
    <location>
        <begin position="434"/>
        <end position="443"/>
    </location>
</feature>
<accession>A0ABD5SHH3</accession>
<sequence>MSNWQRRSFIASGGALAAGGVFASVGAGDETADESPTPVEETPGWSSYRGNAANSAYSATDSFPEPDTVAWTHDATGDLAVSNGRVFLRTSDDLRVLDAEDGTLEWQRRRFQEKDEEFNPTGTPAVSDGVVYVAGDQLTALNADDNSLIWEAEFEAEPEMTSPAIAYGTVYVIADGELYAFNADTGDLEWKQETVGVDAQDPDQPPGNYVTRDYEFQPTPVAIEDDRIYTTPEDEEHEAFVVLDAHSGETHWVVLKTGSNYGRLIVTDDTIYARSNYSPDLTFNPDESLRTFRALNVGLSPASTGDVTIGGGRYNISGDGWSHQPGGIDPYHNLQIAGETAIVYARLYYNENSITGFDIHDGAEKWAVTDDTFDELSISETFTAGENGLYVQGGERLVAVRSSQQDGSGDDDGDDPGDNSSGDDDDSAGDDADGSNGNSSGEMSGDESGSDGDSDSDDSGSGDQDNGSDNSTDRDDFNGDGQEQNQNSSQDDEGDINADSVPGFTTGASVLSGALGLEWLRRRTPTTEPDE</sequence>
<gene>
    <name evidence="3" type="ORF">ACFQE6_04785</name>
</gene>
<dbReference type="InterPro" id="IPR018391">
    <property type="entry name" value="PQQ_b-propeller_rpt"/>
</dbReference>
<dbReference type="Gene3D" id="2.130.10.10">
    <property type="entry name" value="YVTN repeat-like/Quinoprotein amine dehydrogenase"/>
    <property type="match status" value="1"/>
</dbReference>
<evidence type="ECO:0000256" key="1">
    <source>
        <dbReference type="SAM" id="MobiDB-lite"/>
    </source>
</evidence>
<feature type="compositionally biased region" description="Low complexity" evidence="1">
    <location>
        <begin position="461"/>
        <end position="470"/>
    </location>
</feature>
<dbReference type="InterPro" id="IPR006311">
    <property type="entry name" value="TAT_signal"/>
</dbReference>
<evidence type="ECO:0000313" key="4">
    <source>
        <dbReference type="Proteomes" id="UP001596383"/>
    </source>
</evidence>
<dbReference type="RefSeq" id="WP_273737448.1">
    <property type="nucleotide sequence ID" value="NZ_JAQIVI010000074.1"/>
</dbReference>
<evidence type="ECO:0000313" key="3">
    <source>
        <dbReference type="EMBL" id="MFC6764374.1"/>
    </source>
</evidence>
<evidence type="ECO:0000259" key="2">
    <source>
        <dbReference type="Pfam" id="PF13360"/>
    </source>
</evidence>
<dbReference type="Proteomes" id="UP001596383">
    <property type="component" value="Unassembled WGS sequence"/>
</dbReference>
<reference evidence="3 4" key="1">
    <citation type="journal article" date="2019" name="Int. J. Syst. Evol. Microbiol.">
        <title>The Global Catalogue of Microorganisms (GCM) 10K type strain sequencing project: providing services to taxonomists for standard genome sequencing and annotation.</title>
        <authorList>
            <consortium name="The Broad Institute Genomics Platform"/>
            <consortium name="The Broad Institute Genome Sequencing Center for Infectious Disease"/>
            <person name="Wu L."/>
            <person name="Ma J."/>
        </authorList>
    </citation>
    <scope>NUCLEOTIDE SEQUENCE [LARGE SCALE GENOMIC DNA]</scope>
    <source>
        <strain evidence="3 4">LMG 29247</strain>
    </source>
</reference>
<dbReference type="PANTHER" id="PTHR34512">
    <property type="entry name" value="CELL SURFACE PROTEIN"/>
    <property type="match status" value="1"/>
</dbReference>
<dbReference type="PANTHER" id="PTHR34512:SF30">
    <property type="entry name" value="OUTER MEMBRANE PROTEIN ASSEMBLY FACTOR BAMB"/>
    <property type="match status" value="1"/>
</dbReference>
<proteinExistence type="predicted"/>
<organism evidence="3 4">
    <name type="scientific">Natrinema soli</name>
    <dbReference type="NCBI Taxonomy" id="1930624"/>
    <lineage>
        <taxon>Archaea</taxon>
        <taxon>Methanobacteriati</taxon>
        <taxon>Methanobacteriota</taxon>
        <taxon>Stenosarchaea group</taxon>
        <taxon>Halobacteria</taxon>
        <taxon>Halobacteriales</taxon>
        <taxon>Natrialbaceae</taxon>
        <taxon>Natrinema</taxon>
    </lineage>
</organism>
<dbReference type="InterPro" id="IPR015943">
    <property type="entry name" value="WD40/YVTN_repeat-like_dom_sf"/>
</dbReference>
<dbReference type="AlphaFoldDB" id="A0ABD5SHH3"/>
<dbReference type="Pfam" id="PF13360">
    <property type="entry name" value="PQQ_2"/>
    <property type="match status" value="1"/>
</dbReference>
<name>A0ABD5SHH3_9EURY</name>
<dbReference type="PROSITE" id="PS51318">
    <property type="entry name" value="TAT"/>
    <property type="match status" value="1"/>
</dbReference>
<feature type="domain" description="Pyrrolo-quinoline quinone repeat" evidence="2">
    <location>
        <begin position="121"/>
        <end position="196"/>
    </location>
</feature>
<dbReference type="SMART" id="SM00564">
    <property type="entry name" value="PQQ"/>
    <property type="match status" value="4"/>
</dbReference>